<evidence type="ECO:0000259" key="2">
    <source>
        <dbReference type="PROSITE" id="PS51272"/>
    </source>
</evidence>
<evidence type="ECO:0000313" key="4">
    <source>
        <dbReference type="Proteomes" id="UP001169242"/>
    </source>
</evidence>
<protein>
    <submittedName>
        <fullName evidence="3">S-layer homology domain-containing protein</fullName>
    </submittedName>
</protein>
<dbReference type="PROSITE" id="PS51272">
    <property type="entry name" value="SLH"/>
    <property type="match status" value="3"/>
</dbReference>
<dbReference type="EMBL" id="JAQIFT010000061">
    <property type="protein sequence ID" value="MDA3733228.1"/>
    <property type="molecule type" value="Genomic_DNA"/>
</dbReference>
<comment type="caution">
    <text evidence="3">The sequence shown here is derived from an EMBL/GenBank/DDBJ whole genome shotgun (WGS) entry which is preliminary data.</text>
</comment>
<feature type="domain" description="SLH" evidence="2">
    <location>
        <begin position="295"/>
        <end position="357"/>
    </location>
</feature>
<dbReference type="RefSeq" id="WP_271013112.1">
    <property type="nucleotide sequence ID" value="NZ_JAQIFT010000061.1"/>
</dbReference>
<dbReference type="InterPro" id="IPR001119">
    <property type="entry name" value="SLH_dom"/>
</dbReference>
<dbReference type="Pfam" id="PF00395">
    <property type="entry name" value="SLH"/>
    <property type="match status" value="3"/>
</dbReference>
<evidence type="ECO:0000313" key="3">
    <source>
        <dbReference type="EMBL" id="MDA3733228.1"/>
    </source>
</evidence>
<evidence type="ECO:0000256" key="1">
    <source>
        <dbReference type="ARBA" id="ARBA00022737"/>
    </source>
</evidence>
<name>A0AA42DQY3_9FIRM</name>
<organism evidence="3 4">
    <name type="scientific">Holtiella tumoricola</name>
    <dbReference type="NCBI Taxonomy" id="3018743"/>
    <lineage>
        <taxon>Bacteria</taxon>
        <taxon>Bacillati</taxon>
        <taxon>Bacillota</taxon>
        <taxon>Clostridia</taxon>
        <taxon>Lachnospirales</taxon>
        <taxon>Cellulosilyticaceae</taxon>
        <taxon>Holtiella</taxon>
    </lineage>
</organism>
<sequence length="497" mass="55289">MRKFAAFILTWIIATTPLLAYEGEMGYFGGTVPGQKLLTTTEAANTKRSTSKITLPYKETIYLTGEPVVVTGTIQFKPNEIDKEKGSGNYTESYVIKAEDASGESKITRTISLETNYLYDPVARQTTKTTEMKKWTELAVVNGNTYQLDGKLSSFSKSIIEDYTPGATYYRGDVSYEAVYKDVTGGANNVTVTVNGPIYGYEHNFAKTETQKRSITIENGKQGYYIEEMPTYTVHKELQYGANEPDAISFAGNYKEIIRGEGSNTYNIIAGSPNLYDNESVGSYNVLDTPKIEQLSAVNLSKFKGHPAESDIRKMYSLKIFTEDISSFSPDKVVTRGEYIKMLVNALGIEVLDTEEKKSNKKKDEEEVVIFTDISKTSPYYPYAMAAYNAGLISGGTFSGSMPLTREAMIQLNVKAVGLERLGTGATQTSYIDDDKIAVWAKPAVYAAAQLGIAPDSNDYFLPKKQVTYSEAAAMMNQYLDYLRYELQKDYNDKMMP</sequence>
<accession>A0AA42DQY3</accession>
<dbReference type="AlphaFoldDB" id="A0AA42DQY3"/>
<keyword evidence="4" id="KW-1185">Reference proteome</keyword>
<proteinExistence type="predicted"/>
<keyword evidence="1" id="KW-0677">Repeat</keyword>
<reference evidence="3" key="1">
    <citation type="journal article" date="2023" name="Int. J. Syst. Evol. Microbiol.">
        <title>&lt;i&gt;Holtiella tumoricola&lt;/i&gt; gen. nov. sp. nov., isolated from a human clinical sample.</title>
        <authorList>
            <person name="Allen-Vercoe E."/>
            <person name="Daigneault M.C."/>
            <person name="Vancuren S.J."/>
            <person name="Cochrane K."/>
            <person name="O'Neal L.L."/>
            <person name="Sankaranarayanan K."/>
            <person name="Lawson P.A."/>
        </authorList>
    </citation>
    <scope>NUCLEOTIDE SEQUENCE</scope>
    <source>
        <strain evidence="3">CC70A</strain>
    </source>
</reference>
<gene>
    <name evidence="3" type="ORF">PBV87_17255</name>
</gene>
<feature type="domain" description="SLH" evidence="2">
    <location>
        <begin position="428"/>
        <end position="490"/>
    </location>
</feature>
<dbReference type="Proteomes" id="UP001169242">
    <property type="component" value="Unassembled WGS sequence"/>
</dbReference>
<feature type="domain" description="SLH" evidence="2">
    <location>
        <begin position="367"/>
        <end position="427"/>
    </location>
</feature>